<dbReference type="Pfam" id="PF00754">
    <property type="entry name" value="F5_F8_type_C"/>
    <property type="match status" value="2"/>
</dbReference>
<dbReference type="Gene3D" id="1.25.40.420">
    <property type="match status" value="1"/>
</dbReference>
<evidence type="ECO:0000313" key="3">
    <source>
        <dbReference type="Proteomes" id="UP000008144"/>
    </source>
</evidence>
<feature type="domain" description="BTB" evidence="1">
    <location>
        <begin position="34"/>
        <end position="102"/>
    </location>
</feature>
<reference evidence="3" key="1">
    <citation type="journal article" date="2002" name="Science">
        <title>The draft genome of Ciona intestinalis: insights into chordate and vertebrate origins.</title>
        <authorList>
            <person name="Dehal P."/>
            <person name="Satou Y."/>
            <person name="Campbell R.K."/>
            <person name="Chapman J."/>
            <person name="Degnan B."/>
            <person name="De Tomaso A."/>
            <person name="Davidson B."/>
            <person name="Di Gregorio A."/>
            <person name="Gelpke M."/>
            <person name="Goodstein D.M."/>
            <person name="Harafuji N."/>
            <person name="Hastings K.E."/>
            <person name="Ho I."/>
            <person name="Hotta K."/>
            <person name="Huang W."/>
            <person name="Kawashima T."/>
            <person name="Lemaire P."/>
            <person name="Martinez D."/>
            <person name="Meinertzhagen I.A."/>
            <person name="Necula S."/>
            <person name="Nonaka M."/>
            <person name="Putnam N."/>
            <person name="Rash S."/>
            <person name="Saiga H."/>
            <person name="Satake M."/>
            <person name="Terry A."/>
            <person name="Yamada L."/>
            <person name="Wang H.G."/>
            <person name="Awazu S."/>
            <person name="Azumi K."/>
            <person name="Boore J."/>
            <person name="Branno M."/>
            <person name="Chin-Bow S."/>
            <person name="DeSantis R."/>
            <person name="Doyle S."/>
            <person name="Francino P."/>
            <person name="Keys D.N."/>
            <person name="Haga S."/>
            <person name="Hayashi H."/>
            <person name="Hino K."/>
            <person name="Imai K.S."/>
            <person name="Inaba K."/>
            <person name="Kano S."/>
            <person name="Kobayashi K."/>
            <person name="Kobayashi M."/>
            <person name="Lee B.I."/>
            <person name="Makabe K.W."/>
            <person name="Manohar C."/>
            <person name="Matassi G."/>
            <person name="Medina M."/>
            <person name="Mochizuki Y."/>
            <person name="Mount S."/>
            <person name="Morishita T."/>
            <person name="Miura S."/>
            <person name="Nakayama A."/>
            <person name="Nishizaka S."/>
            <person name="Nomoto H."/>
            <person name="Ohta F."/>
            <person name="Oishi K."/>
            <person name="Rigoutsos I."/>
            <person name="Sano M."/>
            <person name="Sasaki A."/>
            <person name="Sasakura Y."/>
            <person name="Shoguchi E."/>
            <person name="Shin-i T."/>
            <person name="Spagnuolo A."/>
            <person name="Stainier D."/>
            <person name="Suzuki M.M."/>
            <person name="Tassy O."/>
            <person name="Takatori N."/>
            <person name="Tokuoka M."/>
            <person name="Yagi K."/>
            <person name="Yoshizaki F."/>
            <person name="Wada S."/>
            <person name="Zhang C."/>
            <person name="Hyatt P.D."/>
            <person name="Larimer F."/>
            <person name="Detter C."/>
            <person name="Doggett N."/>
            <person name="Glavina T."/>
            <person name="Hawkins T."/>
            <person name="Richardson P."/>
            <person name="Lucas S."/>
            <person name="Kohara Y."/>
            <person name="Levine M."/>
            <person name="Satoh N."/>
            <person name="Rokhsar D.S."/>
        </authorList>
    </citation>
    <scope>NUCLEOTIDE SEQUENCE [LARGE SCALE GENOMIC DNA]</scope>
</reference>
<dbReference type="CDD" id="cd18287">
    <property type="entry name" value="BTB_POZ_BTBD9"/>
    <property type="match status" value="1"/>
</dbReference>
<dbReference type="InterPro" id="IPR052407">
    <property type="entry name" value="BTB_POZ_domain_cont_9"/>
</dbReference>
<dbReference type="FunCoup" id="H2XT62">
    <property type="interactions" value="388"/>
</dbReference>
<dbReference type="InterPro" id="IPR011705">
    <property type="entry name" value="BACK"/>
</dbReference>
<dbReference type="PANTHER" id="PTHR46306:SF1">
    <property type="entry name" value="BTB_POZ DOMAIN-CONTAINING PROTEIN 9"/>
    <property type="match status" value="1"/>
</dbReference>
<reference evidence="2" key="2">
    <citation type="journal article" date="2008" name="Genome Biol.">
        <title>Improved genome assembly and evidence-based global gene model set for the chordate Ciona intestinalis: new insight into intron and operon populations.</title>
        <authorList>
            <person name="Satou Y."/>
            <person name="Mineta K."/>
            <person name="Ogasawara M."/>
            <person name="Sasakura Y."/>
            <person name="Shoguchi E."/>
            <person name="Ueno K."/>
            <person name="Yamada L."/>
            <person name="Matsumoto J."/>
            <person name="Wasserscheid J."/>
            <person name="Dewar K."/>
            <person name="Wiley G.B."/>
            <person name="Macmil S.L."/>
            <person name="Roe B.A."/>
            <person name="Zeller R.W."/>
            <person name="Hastings K.E."/>
            <person name="Lemaire P."/>
            <person name="Lindquist E."/>
            <person name="Endo T."/>
            <person name="Hotta K."/>
            <person name="Inaba K."/>
        </authorList>
    </citation>
    <scope>NUCLEOTIDE SEQUENCE [LARGE SCALE GENOMIC DNA]</scope>
    <source>
        <strain evidence="2">wild type</strain>
    </source>
</reference>
<dbReference type="InParanoid" id="H2XT62"/>
<dbReference type="GO" id="GO:0048512">
    <property type="term" value="P:circadian behavior"/>
    <property type="evidence" value="ECO:0000318"/>
    <property type="project" value="GO_Central"/>
</dbReference>
<dbReference type="InterPro" id="IPR000421">
    <property type="entry name" value="FA58C"/>
</dbReference>
<dbReference type="Gene3D" id="2.60.120.260">
    <property type="entry name" value="Galactose-binding domain-like"/>
    <property type="match status" value="2"/>
</dbReference>
<dbReference type="GO" id="GO:0005737">
    <property type="term" value="C:cytoplasm"/>
    <property type="evidence" value="ECO:0000318"/>
    <property type="project" value="GO_Central"/>
</dbReference>
<dbReference type="PROSITE" id="PS50097">
    <property type="entry name" value="BTB"/>
    <property type="match status" value="1"/>
</dbReference>
<dbReference type="PANTHER" id="PTHR46306">
    <property type="entry name" value="BTB/POZ DOMAIN-CONTAINING PROTEIN 9"/>
    <property type="match status" value="1"/>
</dbReference>
<dbReference type="Proteomes" id="UP000008144">
    <property type="component" value="Chromosome 10"/>
</dbReference>
<dbReference type="GO" id="GO:0050804">
    <property type="term" value="P:modulation of chemical synaptic transmission"/>
    <property type="evidence" value="ECO:0000318"/>
    <property type="project" value="GO_Central"/>
</dbReference>
<sequence>ETNAETNEPSEQIIDHCDVLSQNIGALVMNPDFKDVTFVVHGKEFPAHRVILAARSSYFRGLLYGGMRESTPDSVIPIYDVGASAFEVLLQYIYTGKLKLSDIKESHVIEVLALANKFGFEELEKSISFHLRTSLSLSNACLIFDVALLYSLTDLYTATAEFIDRNAQALLCSDDFLNMSLDATCHILKRDSLCVPEKTIFKAVQMWCEVNQAAQLTDDNEEAVKKCRDTLLSVVRLPLISLPDLLNVVRPSSLISSDVLLDAIKAQTETGHRELRFRGVLRIDENIATAQHGAQVVQGEMCASLLDGDSGNHDLDRGYTRHDINDEKNGPKERCIKVKLGQPSIINRIKLLLWDKDNRSYSYYVEVSMDDKEWTRLIDYSKFLCRSWQDLHFTQRVVRYIRVVGTHSSQNKLFHLVSLEAMFTSLEVNSVNGIVVPQGNVATVDKCACIIEGVSRDRNALINGDTELYDWDSGYTCHQLGVGSIIIQLAQPYLLSSMRLLLWDIDHRCYSYYIEVSGDRENWTIVADKRKEEVRSWQVLQFDQIAATFIRIIGTANTANEVFHCVHFECP</sequence>
<dbReference type="Ensembl" id="ENSCINT00000030241.1">
    <property type="protein sequence ID" value="ENSCINP00000032846.1"/>
    <property type="gene ID" value="ENSCING00000018148.1"/>
</dbReference>
<reference evidence="2" key="4">
    <citation type="submission" date="2025-09" db="UniProtKB">
        <authorList>
            <consortium name="Ensembl"/>
        </authorList>
    </citation>
    <scope>IDENTIFICATION</scope>
</reference>
<dbReference type="FunFam" id="2.60.120.260:FF:000051">
    <property type="entry name" value="BTB/POZ domain-containing protein 9"/>
    <property type="match status" value="1"/>
</dbReference>
<dbReference type="SUPFAM" id="SSF54695">
    <property type="entry name" value="POZ domain"/>
    <property type="match status" value="1"/>
</dbReference>
<dbReference type="GO" id="GO:0008344">
    <property type="term" value="P:adult locomotory behavior"/>
    <property type="evidence" value="ECO:0000318"/>
    <property type="project" value="GO_Central"/>
</dbReference>
<dbReference type="FunFam" id="1.25.40.420:FF:000005">
    <property type="entry name" value="BTB/POZ domain-containing protein 9"/>
    <property type="match status" value="1"/>
</dbReference>
<reference evidence="2" key="3">
    <citation type="submission" date="2025-08" db="UniProtKB">
        <authorList>
            <consortium name="Ensembl"/>
        </authorList>
    </citation>
    <scope>IDENTIFICATION</scope>
</reference>
<evidence type="ECO:0000313" key="2">
    <source>
        <dbReference type="Ensembl" id="ENSCINP00000032846.1"/>
    </source>
</evidence>
<dbReference type="Gene3D" id="3.30.710.10">
    <property type="entry name" value="Potassium Channel Kv1.1, Chain A"/>
    <property type="match status" value="1"/>
</dbReference>
<dbReference type="SMART" id="SM00225">
    <property type="entry name" value="BTB"/>
    <property type="match status" value="1"/>
</dbReference>
<dbReference type="OMA" id="LCMINHI"/>
<dbReference type="InterPro" id="IPR000210">
    <property type="entry name" value="BTB/POZ_dom"/>
</dbReference>
<keyword evidence="3" id="KW-1185">Reference proteome</keyword>
<dbReference type="STRING" id="7719.ENSCINP00000032846"/>
<dbReference type="Pfam" id="PF07707">
    <property type="entry name" value="BACK"/>
    <property type="match status" value="1"/>
</dbReference>
<dbReference type="GeneTree" id="ENSGT00940000169300"/>
<dbReference type="HOGENOM" id="CLU_004253_0_2_1"/>
<dbReference type="AlphaFoldDB" id="H2XT62"/>
<dbReference type="InterPro" id="IPR008979">
    <property type="entry name" value="Galactose-bd-like_sf"/>
</dbReference>
<organism evidence="2 3">
    <name type="scientific">Ciona intestinalis</name>
    <name type="common">Transparent sea squirt</name>
    <name type="synonym">Ascidia intestinalis</name>
    <dbReference type="NCBI Taxonomy" id="7719"/>
    <lineage>
        <taxon>Eukaryota</taxon>
        <taxon>Metazoa</taxon>
        <taxon>Chordata</taxon>
        <taxon>Tunicata</taxon>
        <taxon>Ascidiacea</taxon>
        <taxon>Phlebobranchia</taxon>
        <taxon>Cionidae</taxon>
        <taxon>Ciona</taxon>
    </lineage>
</organism>
<dbReference type="FunFam" id="2.60.120.260:FF:000038">
    <property type="entry name" value="BTB/POZ domain-containing protein 9"/>
    <property type="match status" value="1"/>
</dbReference>
<dbReference type="EMBL" id="EAAA01000431">
    <property type="status" value="NOT_ANNOTATED_CDS"/>
    <property type="molecule type" value="Genomic_DNA"/>
</dbReference>
<evidence type="ECO:0000259" key="1">
    <source>
        <dbReference type="PROSITE" id="PS50097"/>
    </source>
</evidence>
<name>H2XT62_CIOIN</name>
<proteinExistence type="predicted"/>
<dbReference type="SUPFAM" id="SSF49785">
    <property type="entry name" value="Galactose-binding domain-like"/>
    <property type="match status" value="2"/>
</dbReference>
<dbReference type="Pfam" id="PF00651">
    <property type="entry name" value="BTB"/>
    <property type="match status" value="1"/>
</dbReference>
<protein>
    <recommendedName>
        <fullName evidence="1">BTB domain-containing protein</fullName>
    </recommendedName>
</protein>
<dbReference type="SMART" id="SM00875">
    <property type="entry name" value="BACK"/>
    <property type="match status" value="1"/>
</dbReference>
<dbReference type="InterPro" id="IPR011333">
    <property type="entry name" value="SKP1/BTB/POZ_sf"/>
</dbReference>
<accession>H2XT62</accession>